<dbReference type="AlphaFoldDB" id="A0AAW0B791"/>
<reference evidence="2 3" key="1">
    <citation type="journal article" date="2024" name="J Genomics">
        <title>Draft genome sequencing and assembly of Favolaschia claudopus CIRM-BRFM 2984 isolated from oak limbs.</title>
        <authorList>
            <person name="Navarro D."/>
            <person name="Drula E."/>
            <person name="Chaduli D."/>
            <person name="Cazenave R."/>
            <person name="Ahrendt S."/>
            <person name="Wang J."/>
            <person name="Lipzen A."/>
            <person name="Daum C."/>
            <person name="Barry K."/>
            <person name="Grigoriev I.V."/>
            <person name="Favel A."/>
            <person name="Rosso M.N."/>
            <person name="Martin F."/>
        </authorList>
    </citation>
    <scope>NUCLEOTIDE SEQUENCE [LARGE SCALE GENOMIC DNA]</scope>
    <source>
        <strain evidence="2 3">CIRM-BRFM 2984</strain>
    </source>
</reference>
<proteinExistence type="predicted"/>
<feature type="compositionally biased region" description="Basic residues" evidence="1">
    <location>
        <begin position="117"/>
        <end position="128"/>
    </location>
</feature>
<keyword evidence="3" id="KW-1185">Reference proteome</keyword>
<feature type="region of interest" description="Disordered" evidence="1">
    <location>
        <begin position="90"/>
        <end position="131"/>
    </location>
</feature>
<evidence type="ECO:0000256" key="1">
    <source>
        <dbReference type="SAM" id="MobiDB-lite"/>
    </source>
</evidence>
<comment type="caution">
    <text evidence="2">The sequence shown here is derived from an EMBL/GenBank/DDBJ whole genome shotgun (WGS) entry which is preliminary data.</text>
</comment>
<dbReference type="Proteomes" id="UP001362999">
    <property type="component" value="Unassembled WGS sequence"/>
</dbReference>
<organism evidence="2 3">
    <name type="scientific">Favolaschia claudopus</name>
    <dbReference type="NCBI Taxonomy" id="2862362"/>
    <lineage>
        <taxon>Eukaryota</taxon>
        <taxon>Fungi</taxon>
        <taxon>Dikarya</taxon>
        <taxon>Basidiomycota</taxon>
        <taxon>Agaricomycotina</taxon>
        <taxon>Agaricomycetes</taxon>
        <taxon>Agaricomycetidae</taxon>
        <taxon>Agaricales</taxon>
        <taxon>Marasmiineae</taxon>
        <taxon>Mycenaceae</taxon>
        <taxon>Favolaschia</taxon>
    </lineage>
</organism>
<evidence type="ECO:0000313" key="2">
    <source>
        <dbReference type="EMBL" id="KAK7021501.1"/>
    </source>
</evidence>
<protein>
    <submittedName>
        <fullName evidence="2">Uncharacterized protein</fullName>
    </submittedName>
</protein>
<name>A0AAW0B791_9AGAR</name>
<evidence type="ECO:0000313" key="3">
    <source>
        <dbReference type="Proteomes" id="UP001362999"/>
    </source>
</evidence>
<sequence length="290" mass="32010">MARQAVASGVGCSAASARRSDGPTSSEAVRSGSLSLKEWICSLPPVPESSPEVQQNEGYWLLYVGRKIISVTRVWGLRPKEVYPRVASWDEMPSSEPDTTEAQLQRPLIRVSQLPSPRKRKPRPKRAPKQCPLRFPRLPIYSGGGDITPPGSMVIDLSATESCHASSPAPVDFDLTPYAGAVWSDDLPDAVKQARDAARRVPSAVYVLPSVDFRDFGHEFGHPKAESDPKRLCRGKFDGPSMVNLAPDIAKIWPFPIKKFPRSKISENGHSWIFQVDWAEFQVKIPKIAA</sequence>
<dbReference type="EMBL" id="JAWWNJ010000038">
    <property type="protein sequence ID" value="KAK7021501.1"/>
    <property type="molecule type" value="Genomic_DNA"/>
</dbReference>
<feature type="compositionally biased region" description="Low complexity" evidence="1">
    <location>
        <begin position="1"/>
        <end position="17"/>
    </location>
</feature>
<accession>A0AAW0B791</accession>
<feature type="region of interest" description="Disordered" evidence="1">
    <location>
        <begin position="1"/>
        <end position="29"/>
    </location>
</feature>
<gene>
    <name evidence="2" type="ORF">R3P38DRAFT_2780733</name>
</gene>